<dbReference type="InterPro" id="IPR018309">
    <property type="entry name" value="Tscrpt_reg_PadR_C"/>
</dbReference>
<protein>
    <submittedName>
        <fullName evidence="4">DNA-binding transcriptional regulator, PadR family</fullName>
    </submittedName>
</protein>
<gene>
    <name evidence="4" type="ORF">SAMN04488554_0664</name>
</gene>
<dbReference type="EMBL" id="FNTX01000001">
    <property type="protein sequence ID" value="SED77589.1"/>
    <property type="molecule type" value="Genomic_DNA"/>
</dbReference>
<dbReference type="STRING" id="648782.SAMN04488554_0664"/>
<feature type="domain" description="Transcription regulator PadR C-terminal" evidence="3">
    <location>
        <begin position="93"/>
        <end position="169"/>
    </location>
</feature>
<name>A0A1H5DFI8_9MICO</name>
<dbReference type="Gene3D" id="1.10.10.10">
    <property type="entry name" value="Winged helix-like DNA-binding domain superfamily/Winged helix DNA-binding domain"/>
    <property type="match status" value="1"/>
</dbReference>
<proteinExistence type="predicted"/>
<evidence type="ECO:0000313" key="4">
    <source>
        <dbReference type="EMBL" id="SED77589.1"/>
    </source>
</evidence>
<accession>A0A1H5DFI8</accession>
<feature type="region of interest" description="Disordered" evidence="1">
    <location>
        <begin position="169"/>
        <end position="200"/>
    </location>
</feature>
<sequence length="200" mass="22269">MELKHAILGLLSIRSLSGYDLSRAFAGTVAHFWHADRSQIYRTLDRLSAAGAITTEVVPQDGKPDRKVHSLTDVGHQELADWLSSPVEADQPKEPFLARLFFATPIGREGVERLLDERDRQVNEALTELASITIEADDMTGRLQKATLRNGLLHARAEREWLRETRQLLGIAEPPQIPEKGPSPQTDPTEHGPRQEQGSA</sequence>
<keyword evidence="5" id="KW-1185">Reference proteome</keyword>
<dbReference type="OrthoDB" id="3186544at2"/>
<dbReference type="GO" id="GO:0003677">
    <property type="term" value="F:DNA binding"/>
    <property type="evidence" value="ECO:0007669"/>
    <property type="project" value="UniProtKB-KW"/>
</dbReference>
<keyword evidence="4" id="KW-0238">DNA-binding</keyword>
<evidence type="ECO:0000313" key="5">
    <source>
        <dbReference type="Proteomes" id="UP000199220"/>
    </source>
</evidence>
<dbReference type="Pfam" id="PF10400">
    <property type="entry name" value="Vir_act_alpha_C"/>
    <property type="match status" value="1"/>
</dbReference>
<feature type="domain" description="Transcription regulator PadR N-terminal" evidence="2">
    <location>
        <begin position="7"/>
        <end position="80"/>
    </location>
</feature>
<dbReference type="InterPro" id="IPR036390">
    <property type="entry name" value="WH_DNA-bd_sf"/>
</dbReference>
<evidence type="ECO:0000256" key="1">
    <source>
        <dbReference type="SAM" id="MobiDB-lite"/>
    </source>
</evidence>
<evidence type="ECO:0000259" key="2">
    <source>
        <dbReference type="Pfam" id="PF03551"/>
    </source>
</evidence>
<dbReference type="Pfam" id="PF03551">
    <property type="entry name" value="PadR"/>
    <property type="match status" value="1"/>
</dbReference>
<dbReference type="RefSeq" id="WP_089771676.1">
    <property type="nucleotide sequence ID" value="NZ_FNTX01000001.1"/>
</dbReference>
<dbReference type="SUPFAM" id="SSF46785">
    <property type="entry name" value="Winged helix' DNA-binding domain"/>
    <property type="match status" value="1"/>
</dbReference>
<dbReference type="InterPro" id="IPR005149">
    <property type="entry name" value="Tscrpt_reg_PadR_N"/>
</dbReference>
<dbReference type="PANTHER" id="PTHR43252:SF6">
    <property type="entry name" value="NEGATIVE TRANSCRIPTION REGULATOR PADR"/>
    <property type="match status" value="1"/>
</dbReference>
<organism evidence="4 5">
    <name type="scientific">Ruania alba</name>
    <dbReference type="NCBI Taxonomy" id="648782"/>
    <lineage>
        <taxon>Bacteria</taxon>
        <taxon>Bacillati</taxon>
        <taxon>Actinomycetota</taxon>
        <taxon>Actinomycetes</taxon>
        <taxon>Micrococcales</taxon>
        <taxon>Ruaniaceae</taxon>
        <taxon>Ruania</taxon>
    </lineage>
</organism>
<reference evidence="5" key="1">
    <citation type="submission" date="2016-10" db="EMBL/GenBank/DDBJ databases">
        <authorList>
            <person name="Varghese N."/>
            <person name="Submissions S."/>
        </authorList>
    </citation>
    <scope>NUCLEOTIDE SEQUENCE [LARGE SCALE GENOMIC DNA]</scope>
    <source>
        <strain evidence="5">DSM 21368</strain>
    </source>
</reference>
<dbReference type="Gene3D" id="6.10.140.190">
    <property type="match status" value="1"/>
</dbReference>
<evidence type="ECO:0000259" key="3">
    <source>
        <dbReference type="Pfam" id="PF10400"/>
    </source>
</evidence>
<dbReference type="AlphaFoldDB" id="A0A1H5DFI8"/>
<dbReference type="Proteomes" id="UP000199220">
    <property type="component" value="Unassembled WGS sequence"/>
</dbReference>
<dbReference type="InterPro" id="IPR036388">
    <property type="entry name" value="WH-like_DNA-bd_sf"/>
</dbReference>
<dbReference type="PANTHER" id="PTHR43252">
    <property type="entry name" value="TRANSCRIPTIONAL REGULATOR YQJI"/>
    <property type="match status" value="1"/>
</dbReference>